<evidence type="ECO:0000256" key="5">
    <source>
        <dbReference type="ARBA" id="ARBA00022989"/>
    </source>
</evidence>
<keyword evidence="2 7" id="KW-0813">Transport</keyword>
<evidence type="ECO:0000256" key="3">
    <source>
        <dbReference type="ARBA" id="ARBA00022475"/>
    </source>
</evidence>
<evidence type="ECO:0000256" key="1">
    <source>
        <dbReference type="ARBA" id="ARBA00004651"/>
    </source>
</evidence>
<feature type="compositionally biased region" description="Polar residues" evidence="8">
    <location>
        <begin position="1"/>
        <end position="11"/>
    </location>
</feature>
<accession>A0A2N3YIT5</accession>
<keyword evidence="6 7" id="KW-0472">Membrane</keyword>
<keyword evidence="5 7" id="KW-1133">Transmembrane helix</keyword>
<dbReference type="InterPro" id="IPR035906">
    <property type="entry name" value="MetI-like_sf"/>
</dbReference>
<dbReference type="EMBL" id="PJNE01000001">
    <property type="protein sequence ID" value="PKW26749.1"/>
    <property type="molecule type" value="Genomic_DNA"/>
</dbReference>
<dbReference type="PANTHER" id="PTHR43744">
    <property type="entry name" value="ABC TRANSPORTER PERMEASE PROTEIN MG189-RELATED-RELATED"/>
    <property type="match status" value="1"/>
</dbReference>
<feature type="transmembrane region" description="Helical" evidence="7">
    <location>
        <begin position="95"/>
        <end position="119"/>
    </location>
</feature>
<dbReference type="GO" id="GO:0005886">
    <property type="term" value="C:plasma membrane"/>
    <property type="evidence" value="ECO:0007669"/>
    <property type="project" value="UniProtKB-SubCell"/>
</dbReference>
<dbReference type="SUPFAM" id="SSF161098">
    <property type="entry name" value="MetI-like"/>
    <property type="match status" value="1"/>
</dbReference>
<dbReference type="GO" id="GO:0055085">
    <property type="term" value="P:transmembrane transport"/>
    <property type="evidence" value="ECO:0007669"/>
    <property type="project" value="InterPro"/>
</dbReference>
<dbReference type="CDD" id="cd06261">
    <property type="entry name" value="TM_PBP2"/>
    <property type="match status" value="1"/>
</dbReference>
<organism evidence="10 11">
    <name type="scientific">Phycicoccus duodecadis</name>
    <dbReference type="NCBI Taxonomy" id="173053"/>
    <lineage>
        <taxon>Bacteria</taxon>
        <taxon>Bacillati</taxon>
        <taxon>Actinomycetota</taxon>
        <taxon>Actinomycetes</taxon>
        <taxon>Micrococcales</taxon>
        <taxon>Intrasporangiaceae</taxon>
        <taxon>Phycicoccus</taxon>
    </lineage>
</organism>
<evidence type="ECO:0000259" key="9">
    <source>
        <dbReference type="PROSITE" id="PS50928"/>
    </source>
</evidence>
<evidence type="ECO:0000256" key="7">
    <source>
        <dbReference type="RuleBase" id="RU363032"/>
    </source>
</evidence>
<protein>
    <submittedName>
        <fullName evidence="10">Carbohydrate ABC transporter membrane protein 2 (CUT1 family)</fullName>
    </submittedName>
</protein>
<evidence type="ECO:0000256" key="2">
    <source>
        <dbReference type="ARBA" id="ARBA00022448"/>
    </source>
</evidence>
<keyword evidence="11" id="KW-1185">Reference proteome</keyword>
<dbReference type="PANTHER" id="PTHR43744:SF8">
    <property type="entry name" value="SN-GLYCEROL-3-PHOSPHATE TRANSPORT SYSTEM PERMEASE PROTEIN UGPE"/>
    <property type="match status" value="1"/>
</dbReference>
<keyword evidence="4 7" id="KW-0812">Transmembrane</keyword>
<evidence type="ECO:0000256" key="6">
    <source>
        <dbReference type="ARBA" id="ARBA00023136"/>
    </source>
</evidence>
<dbReference type="PROSITE" id="PS50928">
    <property type="entry name" value="ABC_TM1"/>
    <property type="match status" value="1"/>
</dbReference>
<dbReference type="Pfam" id="PF00528">
    <property type="entry name" value="BPD_transp_1"/>
    <property type="match status" value="1"/>
</dbReference>
<proteinExistence type="inferred from homology"/>
<gene>
    <name evidence="10" type="ORF">ATL31_1570</name>
</gene>
<name>A0A2N3YIT5_9MICO</name>
<dbReference type="InterPro" id="IPR000515">
    <property type="entry name" value="MetI-like"/>
</dbReference>
<evidence type="ECO:0000313" key="11">
    <source>
        <dbReference type="Proteomes" id="UP000233781"/>
    </source>
</evidence>
<feature type="transmembrane region" description="Helical" evidence="7">
    <location>
        <begin position="258"/>
        <end position="281"/>
    </location>
</feature>
<evidence type="ECO:0000313" key="10">
    <source>
        <dbReference type="EMBL" id="PKW26749.1"/>
    </source>
</evidence>
<evidence type="ECO:0000256" key="4">
    <source>
        <dbReference type="ARBA" id="ARBA00022692"/>
    </source>
</evidence>
<feature type="domain" description="ABC transmembrane type-1" evidence="9">
    <location>
        <begin position="91"/>
        <end position="282"/>
    </location>
</feature>
<evidence type="ECO:0000256" key="8">
    <source>
        <dbReference type="SAM" id="MobiDB-lite"/>
    </source>
</evidence>
<feature type="transmembrane region" description="Helical" evidence="7">
    <location>
        <begin position="126"/>
        <end position="147"/>
    </location>
</feature>
<feature type="region of interest" description="Disordered" evidence="8">
    <location>
        <begin position="1"/>
        <end position="25"/>
    </location>
</feature>
<dbReference type="OrthoDB" id="3521657at2"/>
<feature type="transmembrane region" description="Helical" evidence="7">
    <location>
        <begin position="31"/>
        <end position="56"/>
    </location>
</feature>
<reference evidence="10 11" key="1">
    <citation type="submission" date="2017-12" db="EMBL/GenBank/DDBJ databases">
        <title>Sequencing the genomes of 1000 Actinobacteria strains.</title>
        <authorList>
            <person name="Klenk H.-P."/>
        </authorList>
    </citation>
    <scope>NUCLEOTIDE SEQUENCE [LARGE SCALE GENOMIC DNA]</scope>
    <source>
        <strain evidence="10 11">DSM 12806</strain>
    </source>
</reference>
<comment type="similarity">
    <text evidence="7">Belongs to the binding-protein-dependent transport system permease family.</text>
</comment>
<feature type="transmembrane region" description="Helical" evidence="7">
    <location>
        <begin position="159"/>
        <end position="178"/>
    </location>
</feature>
<dbReference type="AlphaFoldDB" id="A0A2N3YIT5"/>
<feature type="transmembrane region" description="Helical" evidence="7">
    <location>
        <begin position="215"/>
        <end position="238"/>
    </location>
</feature>
<dbReference type="RefSeq" id="WP_101395269.1">
    <property type="nucleotide sequence ID" value="NZ_PJNE01000001.1"/>
</dbReference>
<keyword evidence="3" id="KW-1003">Cell membrane</keyword>
<comment type="subcellular location">
    <subcellularLocation>
        <location evidence="1 7">Cell membrane</location>
        <topology evidence="1 7">Multi-pass membrane protein</topology>
    </subcellularLocation>
</comment>
<dbReference type="Proteomes" id="UP000233781">
    <property type="component" value="Unassembled WGS sequence"/>
</dbReference>
<sequence>MTAASGTTLANDGTVAGSRPRRRRRPSSGRWLHWLLAPLAVLWLVPVLLVLGLSFLPSANPATVLLGTWPAQPDFSNYGIIFQESPIFQDLVNSLLITVPSVVLVVVLGSMAAFAFARLHVPLKALLFGVLVLALVLPMPSIIVATFKILQAIHLYNSILGLVLVYTALGLPFAIIIVRTAFLAIPRELFEAAVIDGATTWQVFWRIYFPLARPALAVIVIWQTMIAWNDFLLPLVAISDNDKKPLTLIPLAYRGTFLSQPGALFAVLVIISIPVIIIFMLMQRYLVSGLAGSIK</sequence>
<dbReference type="Gene3D" id="1.10.3720.10">
    <property type="entry name" value="MetI-like"/>
    <property type="match status" value="1"/>
</dbReference>
<comment type="caution">
    <text evidence="10">The sequence shown here is derived from an EMBL/GenBank/DDBJ whole genome shotgun (WGS) entry which is preliminary data.</text>
</comment>